<sequence length="180" mass="20459">MSTKALISETTEVPPPKKEGVSYKKAIGIWSAYMSGILAILQMTYGIGLVLFFFFSFDVNYEKWEVPGAMVLTMVFTGFVVQGSALLVIIGHIQRQAKYVYMGCVFPFLECTRTSYIVLKSLYQIIFEYSAKVMSDQTWLNTVNSLSFLGFLGWFFFISLLVHLKTAHVIEHNEDEADEK</sequence>
<name>A0A454XPD0_PRIPA</name>
<dbReference type="EnsemblMetazoa" id="PPA21968.1">
    <property type="protein sequence ID" value="PPA21968.1"/>
    <property type="gene ID" value="WBGene00111522"/>
</dbReference>
<organism evidence="1 2">
    <name type="scientific">Pristionchus pacificus</name>
    <name type="common">Parasitic nematode worm</name>
    <dbReference type="NCBI Taxonomy" id="54126"/>
    <lineage>
        <taxon>Eukaryota</taxon>
        <taxon>Metazoa</taxon>
        <taxon>Ecdysozoa</taxon>
        <taxon>Nematoda</taxon>
        <taxon>Chromadorea</taxon>
        <taxon>Rhabditida</taxon>
        <taxon>Rhabditina</taxon>
        <taxon>Diplogasteromorpha</taxon>
        <taxon>Diplogasteroidea</taxon>
        <taxon>Neodiplogasteridae</taxon>
        <taxon>Pristionchus</taxon>
    </lineage>
</organism>
<accession>A0A454XPD0</accession>
<keyword evidence="2" id="KW-1185">Reference proteome</keyword>
<dbReference type="Proteomes" id="UP000005239">
    <property type="component" value="Unassembled WGS sequence"/>
</dbReference>
<dbReference type="AlphaFoldDB" id="A0A454XPD0"/>
<proteinExistence type="predicted"/>
<accession>A0A8R1UDR3</accession>
<reference evidence="2" key="1">
    <citation type="journal article" date="2008" name="Nat. Genet.">
        <title>The Pristionchus pacificus genome provides a unique perspective on nematode lifestyle and parasitism.</title>
        <authorList>
            <person name="Dieterich C."/>
            <person name="Clifton S.W."/>
            <person name="Schuster L.N."/>
            <person name="Chinwalla A."/>
            <person name="Delehaunty K."/>
            <person name="Dinkelacker I."/>
            <person name="Fulton L."/>
            <person name="Fulton R."/>
            <person name="Godfrey J."/>
            <person name="Minx P."/>
            <person name="Mitreva M."/>
            <person name="Roeseler W."/>
            <person name="Tian H."/>
            <person name="Witte H."/>
            <person name="Yang S.P."/>
            <person name="Wilson R.K."/>
            <person name="Sommer R.J."/>
        </authorList>
    </citation>
    <scope>NUCLEOTIDE SEQUENCE [LARGE SCALE GENOMIC DNA]</scope>
    <source>
        <strain evidence="2">PS312</strain>
    </source>
</reference>
<evidence type="ECO:0000313" key="1">
    <source>
        <dbReference type="EnsemblMetazoa" id="PPA21968.1"/>
    </source>
</evidence>
<gene>
    <name evidence="1" type="primary">WBGene00111522</name>
</gene>
<protein>
    <submittedName>
        <fullName evidence="1">Uncharacterized protein</fullName>
    </submittedName>
</protein>
<reference evidence="1" key="2">
    <citation type="submission" date="2022-06" db="UniProtKB">
        <authorList>
            <consortium name="EnsemblMetazoa"/>
        </authorList>
    </citation>
    <scope>IDENTIFICATION</scope>
    <source>
        <strain evidence="1">PS312</strain>
    </source>
</reference>
<evidence type="ECO:0000313" key="2">
    <source>
        <dbReference type="Proteomes" id="UP000005239"/>
    </source>
</evidence>